<comment type="cofactor">
    <cofactor evidence="4">
        <name>Zn(2+)</name>
        <dbReference type="ChEBI" id="CHEBI:29105"/>
    </cofactor>
</comment>
<dbReference type="InterPro" id="IPR013154">
    <property type="entry name" value="ADH-like_N"/>
</dbReference>
<dbReference type="PANTHER" id="PTHR43401">
    <property type="entry name" value="L-THREONINE 3-DEHYDROGENASE"/>
    <property type="match status" value="1"/>
</dbReference>
<dbReference type="Gene3D" id="3.90.180.10">
    <property type="entry name" value="Medium-chain alcohol dehydrogenases, catalytic domain"/>
    <property type="match status" value="1"/>
</dbReference>
<dbReference type="Pfam" id="PF08240">
    <property type="entry name" value="ADH_N"/>
    <property type="match status" value="1"/>
</dbReference>
<keyword evidence="7" id="KW-1185">Reference proteome</keyword>
<dbReference type="SUPFAM" id="SSF50129">
    <property type="entry name" value="GroES-like"/>
    <property type="match status" value="1"/>
</dbReference>
<reference evidence="6 7" key="1">
    <citation type="submission" date="2022-04" db="EMBL/GenBank/DDBJ databases">
        <title>Rhizobium coralii sp. nov., isolated from coral Turbinaria peltata.</title>
        <authorList>
            <person name="Sun H."/>
        </authorList>
    </citation>
    <scope>NUCLEOTIDE SEQUENCE [LARGE SCALE GENOMIC DNA]</scope>
    <source>
        <strain evidence="6 7">NTR19</strain>
    </source>
</reference>
<dbReference type="InterPro" id="IPR002328">
    <property type="entry name" value="ADH_Zn_CS"/>
</dbReference>
<comment type="caution">
    <text evidence="6">The sequence shown here is derived from an EMBL/GenBank/DDBJ whole genome shotgun (WGS) entry which is preliminary data.</text>
</comment>
<dbReference type="SUPFAM" id="SSF51735">
    <property type="entry name" value="NAD(P)-binding Rossmann-fold domains"/>
    <property type="match status" value="1"/>
</dbReference>
<dbReference type="InterPro" id="IPR020843">
    <property type="entry name" value="ER"/>
</dbReference>
<evidence type="ECO:0000256" key="2">
    <source>
        <dbReference type="ARBA" id="ARBA00022833"/>
    </source>
</evidence>
<evidence type="ECO:0000256" key="3">
    <source>
        <dbReference type="ARBA" id="ARBA00023002"/>
    </source>
</evidence>
<gene>
    <name evidence="6" type="ORF">M0654_02115</name>
</gene>
<protein>
    <submittedName>
        <fullName evidence="6">Zinc-dependent alcohol dehydrogenase family protein</fullName>
    </submittedName>
</protein>
<evidence type="ECO:0000313" key="7">
    <source>
        <dbReference type="Proteomes" id="UP001202827"/>
    </source>
</evidence>
<keyword evidence="2 4" id="KW-0862">Zinc</keyword>
<organism evidence="6 7">
    <name type="scientific">Neorhizobium turbinariae</name>
    <dbReference type="NCBI Taxonomy" id="2937795"/>
    <lineage>
        <taxon>Bacteria</taxon>
        <taxon>Pseudomonadati</taxon>
        <taxon>Pseudomonadota</taxon>
        <taxon>Alphaproteobacteria</taxon>
        <taxon>Hyphomicrobiales</taxon>
        <taxon>Rhizobiaceae</taxon>
        <taxon>Rhizobium/Agrobacterium group</taxon>
        <taxon>Neorhizobium</taxon>
    </lineage>
</organism>
<dbReference type="Proteomes" id="UP001202827">
    <property type="component" value="Unassembled WGS sequence"/>
</dbReference>
<dbReference type="InterPro" id="IPR050129">
    <property type="entry name" value="Zn_alcohol_dh"/>
</dbReference>
<evidence type="ECO:0000313" key="6">
    <source>
        <dbReference type="EMBL" id="MCK8778767.1"/>
    </source>
</evidence>
<dbReference type="RefSeq" id="WP_248681632.1">
    <property type="nucleotide sequence ID" value="NZ_JALPRY010000003.1"/>
</dbReference>
<dbReference type="EMBL" id="JALPRY010000003">
    <property type="protein sequence ID" value="MCK8778767.1"/>
    <property type="molecule type" value="Genomic_DNA"/>
</dbReference>
<dbReference type="InterPro" id="IPR013149">
    <property type="entry name" value="ADH-like_C"/>
</dbReference>
<name>A0ABT0ILK8_9HYPH</name>
<dbReference type="PROSITE" id="PS00059">
    <property type="entry name" value="ADH_ZINC"/>
    <property type="match status" value="1"/>
</dbReference>
<evidence type="ECO:0000256" key="4">
    <source>
        <dbReference type="RuleBase" id="RU361277"/>
    </source>
</evidence>
<accession>A0ABT0ILK8</accession>
<proteinExistence type="inferred from homology"/>
<dbReference type="CDD" id="cd08260">
    <property type="entry name" value="Zn_ADH6"/>
    <property type="match status" value="1"/>
</dbReference>
<dbReference type="InterPro" id="IPR036291">
    <property type="entry name" value="NAD(P)-bd_dom_sf"/>
</dbReference>
<sequence>MKAMYYEAFEQMPEIRALPDPEPSFDGVVIQVGATGLCRSDWHGWKGHDPDIRLPHVPGHELAGRVVATGKGVMRFKVGDRVTVPFVSGCGHCAECHSGNQQVCPSQFQPGFTHWGSFAEYVAIDYADTNLVTLPDEIDDATAASLGCRFATSFRAVADQARSGPGDWVAVHGCGGVGLSAIMIATALGANVIGIDVTEDKLALARQCGAVATVNASGVADVVEAVREITKGGAHVSIDALGHPTTCFNSIKNLRRRGRHVQVGLMLAEHATPQIPMAQVIGHELEIYGSHGMQAWRYDAMLAMITAGKMKPQQLISKKVNLSEAVSELVNLDRAETPGIAVITSF</sequence>
<evidence type="ECO:0000256" key="1">
    <source>
        <dbReference type="ARBA" id="ARBA00022723"/>
    </source>
</evidence>
<keyword evidence="1 4" id="KW-0479">Metal-binding</keyword>
<dbReference type="PANTHER" id="PTHR43401:SF5">
    <property type="entry name" value="ALCOHOL DEHYDROGENASE-RELATED"/>
    <property type="match status" value="1"/>
</dbReference>
<evidence type="ECO:0000259" key="5">
    <source>
        <dbReference type="SMART" id="SM00829"/>
    </source>
</evidence>
<feature type="domain" description="Enoyl reductase (ER)" evidence="5">
    <location>
        <begin position="7"/>
        <end position="343"/>
    </location>
</feature>
<keyword evidence="3" id="KW-0560">Oxidoreductase</keyword>
<dbReference type="SMART" id="SM00829">
    <property type="entry name" value="PKS_ER"/>
    <property type="match status" value="1"/>
</dbReference>
<dbReference type="InterPro" id="IPR011032">
    <property type="entry name" value="GroES-like_sf"/>
</dbReference>
<dbReference type="Pfam" id="PF00107">
    <property type="entry name" value="ADH_zinc_N"/>
    <property type="match status" value="1"/>
</dbReference>
<comment type="similarity">
    <text evidence="4">Belongs to the zinc-containing alcohol dehydrogenase family.</text>
</comment>